<name>A0A0F0LH66_9MICO</name>
<dbReference type="AlphaFoldDB" id="A0A0F0LH66"/>
<dbReference type="EMBL" id="JYIX01000040">
    <property type="protein sequence ID" value="KJL30881.1"/>
    <property type="molecule type" value="Genomic_DNA"/>
</dbReference>
<dbReference type="SMART" id="SM00421">
    <property type="entry name" value="HTH_LUXR"/>
    <property type="match status" value="1"/>
</dbReference>
<keyword evidence="2" id="KW-0238">DNA-binding</keyword>
<dbReference type="InterPro" id="IPR036388">
    <property type="entry name" value="WH-like_DNA-bd_sf"/>
</dbReference>
<evidence type="ECO:0000313" key="6">
    <source>
        <dbReference type="Proteomes" id="UP000033740"/>
    </source>
</evidence>
<organism evidence="5 6">
    <name type="scientific">Microbacterium azadirachtae</name>
    <dbReference type="NCBI Taxonomy" id="582680"/>
    <lineage>
        <taxon>Bacteria</taxon>
        <taxon>Bacillati</taxon>
        <taxon>Actinomycetota</taxon>
        <taxon>Actinomycetes</taxon>
        <taxon>Micrococcales</taxon>
        <taxon>Microbacteriaceae</taxon>
        <taxon>Microbacterium</taxon>
    </lineage>
</organism>
<dbReference type="InterPro" id="IPR000792">
    <property type="entry name" value="Tscrpt_reg_LuxR_C"/>
</dbReference>
<dbReference type="GO" id="GO:0006355">
    <property type="term" value="P:regulation of DNA-templated transcription"/>
    <property type="evidence" value="ECO:0007669"/>
    <property type="project" value="InterPro"/>
</dbReference>
<evidence type="ECO:0000259" key="4">
    <source>
        <dbReference type="PROSITE" id="PS50043"/>
    </source>
</evidence>
<dbReference type="PANTHER" id="PTHR44688">
    <property type="entry name" value="DNA-BINDING TRANSCRIPTIONAL ACTIVATOR DEVR_DOSR"/>
    <property type="match status" value="1"/>
</dbReference>
<dbReference type="Gene3D" id="1.10.10.10">
    <property type="entry name" value="Winged helix-like DNA-binding domain superfamily/Winged helix DNA-binding domain"/>
    <property type="match status" value="1"/>
</dbReference>
<sequence>MRAVIAPLGADPSGRALDALTPRELEVLALMSEGWSNAAIGGHLFLSERTVETHIGGIFAKLGIEDSPDGNRRVRAILAYLQAPAR</sequence>
<dbReference type="STRING" id="582680.RS86_03826"/>
<gene>
    <name evidence="5" type="primary">liaR_9</name>
    <name evidence="5" type="ORF">RS86_03826</name>
</gene>
<proteinExistence type="predicted"/>
<protein>
    <submittedName>
        <fullName evidence="5">Transcriptional regulatory protein LiaR</fullName>
    </submittedName>
</protein>
<feature type="domain" description="HTH luxR-type" evidence="4">
    <location>
        <begin position="13"/>
        <end position="78"/>
    </location>
</feature>
<keyword evidence="3" id="KW-0804">Transcription</keyword>
<evidence type="ECO:0000313" key="5">
    <source>
        <dbReference type="EMBL" id="KJL30881.1"/>
    </source>
</evidence>
<evidence type="ECO:0000256" key="2">
    <source>
        <dbReference type="ARBA" id="ARBA00023125"/>
    </source>
</evidence>
<dbReference type="Pfam" id="PF00196">
    <property type="entry name" value="GerE"/>
    <property type="match status" value="1"/>
</dbReference>
<dbReference type="InterPro" id="IPR016032">
    <property type="entry name" value="Sig_transdc_resp-reg_C-effctor"/>
</dbReference>
<evidence type="ECO:0000256" key="3">
    <source>
        <dbReference type="ARBA" id="ARBA00023163"/>
    </source>
</evidence>
<dbReference type="GO" id="GO:0003677">
    <property type="term" value="F:DNA binding"/>
    <property type="evidence" value="ECO:0007669"/>
    <property type="project" value="UniProtKB-KW"/>
</dbReference>
<accession>A0A0F0LH66</accession>
<dbReference type="PANTHER" id="PTHR44688:SF16">
    <property type="entry name" value="DNA-BINDING TRANSCRIPTIONAL ACTIVATOR DEVR_DOSR"/>
    <property type="match status" value="1"/>
</dbReference>
<comment type="caution">
    <text evidence="5">The sequence shown here is derived from an EMBL/GenBank/DDBJ whole genome shotgun (WGS) entry which is preliminary data.</text>
</comment>
<dbReference type="PROSITE" id="PS50043">
    <property type="entry name" value="HTH_LUXR_2"/>
    <property type="match status" value="1"/>
</dbReference>
<reference evidence="5 6" key="1">
    <citation type="submission" date="2015-02" db="EMBL/GenBank/DDBJ databases">
        <title>Draft genome sequences of ten Microbacterium spp. with emphasis on heavy metal contaminated environments.</title>
        <authorList>
            <person name="Corretto E."/>
        </authorList>
    </citation>
    <scope>NUCLEOTIDE SEQUENCE [LARGE SCALE GENOMIC DNA]</scope>
    <source>
        <strain evidence="5 6">ARN176</strain>
    </source>
</reference>
<dbReference type="Proteomes" id="UP000033740">
    <property type="component" value="Unassembled WGS sequence"/>
</dbReference>
<keyword evidence="6" id="KW-1185">Reference proteome</keyword>
<dbReference type="PATRIC" id="fig|582680.6.peg.3913"/>
<dbReference type="PRINTS" id="PR00038">
    <property type="entry name" value="HTHLUXR"/>
</dbReference>
<keyword evidence="1" id="KW-0805">Transcription regulation</keyword>
<dbReference type="SUPFAM" id="SSF46894">
    <property type="entry name" value="C-terminal effector domain of the bipartite response regulators"/>
    <property type="match status" value="1"/>
</dbReference>
<dbReference type="CDD" id="cd06170">
    <property type="entry name" value="LuxR_C_like"/>
    <property type="match status" value="1"/>
</dbReference>
<evidence type="ECO:0000256" key="1">
    <source>
        <dbReference type="ARBA" id="ARBA00023015"/>
    </source>
</evidence>